<evidence type="ECO:0000259" key="17">
    <source>
        <dbReference type="PROSITE" id="PS50948"/>
    </source>
</evidence>
<dbReference type="Pfam" id="PF01453">
    <property type="entry name" value="B_lectin"/>
    <property type="match status" value="1"/>
</dbReference>
<dbReference type="Pfam" id="PF00954">
    <property type="entry name" value="S_locus_glycop"/>
    <property type="match status" value="2"/>
</dbReference>
<dbReference type="SMART" id="SM00108">
    <property type="entry name" value="B_lectin"/>
    <property type="match status" value="1"/>
</dbReference>
<evidence type="ECO:0000256" key="6">
    <source>
        <dbReference type="ARBA" id="ARBA00022741"/>
    </source>
</evidence>
<sequence length="944" mass="104784">MATSPPIAKILLLFSLHFLLCVSDNRLTPGQLMPSNETLTSGAFVLGFFSPRSSGGDLYLGIWYNISQRTVIWVANRESPVSGQPATLLFSVDDRSLRVVGSGGSNFTLWSANPLGAATEAVLLKNGNLVVRDGNGSVLWQSFDHPTDTFLPGMFFRYVHHERSHTRLTSWKAADDPSPGSFTFGFDSTATLQFMTWRGSEIYYRTSVWSGYAFGSWHTPSSNANFVIDFTVLEDEDGFNFTINVSDSSPYIRYTLNPSGQLQLLGWDSTWKLWQTFASVPYGCQVYGSCGQFAYCNVNGTVPACKCLEGFEPRSQTAWSGGDHSGGCSRTSALRCGEADDFLRVAGMKLPDQFVRVRNKKNMSECRSECLTNCSCQAFAYADLNMANAIAPRCLVWTGSFVDAEMIIGGEDLYLKIVNFNSGASSGKSRRRKILLLVLSISAAASALACALAAWKFDEQIKGVFRQTKNEELVRDSSLIQEFLNNFSGANEVAIGEAADQAPQLPLINFESLVLATDNFSVSNKLGQGGFGIVYKGVLHGGQEIALKRLIRGSGQGLVEFKNEINLIARLQHRNLVRLLGYCIHGEERLLAYEYMPNKSLDFFLFDPVQKVKLDWGKRFNVIKGIARALVYLHQDSRLRIVHRDLKVSNILLDKDMNPKISDFGMARIFRGNQNEANTKRVVGTYGYMSLEYAMQGLFSMKSDVYSFGVLLLEIVSGLQNRSFHLSLDFTHLLPYAWQLWNEGNAKDFIDPSSNTQSCYLDEALRSIHRRNRRSSRKAMAKSLPVVKILFLSSLHLFLCVSDNRLTPGQLMPSNETLTFDDGAFVLGFFSPGSTGGDLYLSVWYTLKHSGQLQLLSWDSTSKLWRTFTSVTIDCQVYGSSGQFACCDANGIVLECKCLEGFELRSKTAWSGNDHSGGCSRARALRCSEGDDFLLVAGMKLRVT</sequence>
<comment type="caution">
    <text evidence="18">The sequence shown here is derived from an EMBL/GenBank/DDBJ whole genome shotgun (WGS) entry which is preliminary data.</text>
</comment>
<dbReference type="GO" id="GO:0051707">
    <property type="term" value="P:response to other organism"/>
    <property type="evidence" value="ECO:0007669"/>
    <property type="project" value="UniProtKB-ARBA"/>
</dbReference>
<comment type="catalytic activity">
    <reaction evidence="12">
        <text>L-seryl-[protein] + ATP = O-phospho-L-seryl-[protein] + ADP + H(+)</text>
        <dbReference type="Rhea" id="RHEA:17989"/>
        <dbReference type="Rhea" id="RHEA-COMP:9863"/>
        <dbReference type="Rhea" id="RHEA-COMP:11604"/>
        <dbReference type="ChEBI" id="CHEBI:15378"/>
        <dbReference type="ChEBI" id="CHEBI:29999"/>
        <dbReference type="ChEBI" id="CHEBI:30616"/>
        <dbReference type="ChEBI" id="CHEBI:83421"/>
        <dbReference type="ChEBI" id="CHEBI:456216"/>
        <dbReference type="EC" id="2.7.11.1"/>
    </reaction>
</comment>
<dbReference type="SUPFAM" id="SSF57414">
    <property type="entry name" value="Hairpin loop containing domain-like"/>
    <property type="match status" value="1"/>
</dbReference>
<feature type="binding site" evidence="13">
    <location>
        <position position="548"/>
    </location>
    <ligand>
        <name>ATP</name>
        <dbReference type="ChEBI" id="CHEBI:30616"/>
    </ligand>
</feature>
<feature type="domain" description="Protein kinase" evidence="15">
    <location>
        <begin position="520"/>
        <end position="799"/>
    </location>
</feature>
<protein>
    <recommendedName>
        <fullName evidence="1">non-specific serine/threonine protein kinase</fullName>
        <ecNumber evidence="1">2.7.11.1</ecNumber>
    </recommendedName>
</protein>
<feature type="domain" description="Apple" evidence="17">
    <location>
        <begin position="336"/>
        <end position="418"/>
    </location>
</feature>
<dbReference type="GO" id="GO:0005524">
    <property type="term" value="F:ATP binding"/>
    <property type="evidence" value="ECO:0007669"/>
    <property type="project" value="UniProtKB-UniRule"/>
</dbReference>
<dbReference type="Pfam" id="PF07714">
    <property type="entry name" value="PK_Tyr_Ser-Thr"/>
    <property type="match status" value="1"/>
</dbReference>
<dbReference type="Gene3D" id="1.10.510.10">
    <property type="entry name" value="Transferase(Phosphotransferase) domain 1"/>
    <property type="match status" value="1"/>
</dbReference>
<evidence type="ECO:0000256" key="2">
    <source>
        <dbReference type="ARBA" id="ARBA00022527"/>
    </source>
</evidence>
<evidence type="ECO:0000256" key="1">
    <source>
        <dbReference type="ARBA" id="ARBA00012513"/>
    </source>
</evidence>
<feature type="chain" id="PRO_5035259683" description="non-specific serine/threonine protein kinase" evidence="14">
    <location>
        <begin position="24"/>
        <end position="944"/>
    </location>
</feature>
<name>A0A8J5H1X7_ZINOF</name>
<dbReference type="Proteomes" id="UP000734854">
    <property type="component" value="Unassembled WGS sequence"/>
</dbReference>
<dbReference type="PANTHER" id="PTHR32444:SF118">
    <property type="entry name" value="OS09G0551150 PROTEIN"/>
    <property type="match status" value="1"/>
</dbReference>
<dbReference type="PIRSF" id="PIRSF000641">
    <property type="entry name" value="SRK"/>
    <property type="match status" value="1"/>
</dbReference>
<dbReference type="InterPro" id="IPR000858">
    <property type="entry name" value="S_locus_glycoprot_dom"/>
</dbReference>
<dbReference type="Gene3D" id="3.30.200.20">
    <property type="entry name" value="Phosphorylase Kinase, domain 1"/>
    <property type="match status" value="1"/>
</dbReference>
<evidence type="ECO:0000256" key="11">
    <source>
        <dbReference type="ARBA" id="ARBA00047899"/>
    </source>
</evidence>
<dbReference type="SUPFAM" id="SSF56112">
    <property type="entry name" value="Protein kinase-like (PK-like)"/>
    <property type="match status" value="1"/>
</dbReference>
<dbReference type="PROSITE" id="PS50948">
    <property type="entry name" value="PAN"/>
    <property type="match status" value="1"/>
</dbReference>
<keyword evidence="8 13" id="KW-0067">ATP-binding</keyword>
<dbReference type="EC" id="2.7.11.1" evidence="1"/>
<gene>
    <name evidence="18" type="ORF">ZIOFF_027231</name>
</gene>
<dbReference type="InterPro" id="IPR001480">
    <property type="entry name" value="Bulb-type_lectin_dom"/>
</dbReference>
<comment type="catalytic activity">
    <reaction evidence="11">
        <text>L-threonyl-[protein] + ATP = O-phospho-L-threonyl-[protein] + ADP + H(+)</text>
        <dbReference type="Rhea" id="RHEA:46608"/>
        <dbReference type="Rhea" id="RHEA-COMP:11060"/>
        <dbReference type="Rhea" id="RHEA-COMP:11605"/>
        <dbReference type="ChEBI" id="CHEBI:15378"/>
        <dbReference type="ChEBI" id="CHEBI:30013"/>
        <dbReference type="ChEBI" id="CHEBI:30616"/>
        <dbReference type="ChEBI" id="CHEBI:61977"/>
        <dbReference type="ChEBI" id="CHEBI:456216"/>
        <dbReference type="EC" id="2.7.11.1"/>
    </reaction>
</comment>
<dbReference type="InterPro" id="IPR008271">
    <property type="entry name" value="Ser/Thr_kinase_AS"/>
</dbReference>
<reference evidence="18 19" key="1">
    <citation type="submission" date="2020-08" db="EMBL/GenBank/DDBJ databases">
        <title>Plant Genome Project.</title>
        <authorList>
            <person name="Zhang R.-G."/>
        </authorList>
    </citation>
    <scope>NUCLEOTIDE SEQUENCE [LARGE SCALE GENOMIC DNA]</scope>
    <source>
        <tissue evidence="18">Rhizome</tissue>
    </source>
</reference>
<keyword evidence="3" id="KW-0245">EGF-like domain</keyword>
<dbReference type="GO" id="GO:0048544">
    <property type="term" value="P:recognition of pollen"/>
    <property type="evidence" value="ECO:0007669"/>
    <property type="project" value="InterPro"/>
</dbReference>
<keyword evidence="4" id="KW-0808">Transferase</keyword>
<dbReference type="InterPro" id="IPR017441">
    <property type="entry name" value="Protein_kinase_ATP_BS"/>
</dbReference>
<keyword evidence="5 14" id="KW-0732">Signal</keyword>
<dbReference type="SMART" id="SM00473">
    <property type="entry name" value="PAN_AP"/>
    <property type="match status" value="1"/>
</dbReference>
<keyword evidence="9" id="KW-1015">Disulfide bond</keyword>
<dbReference type="InterPro" id="IPR003609">
    <property type="entry name" value="Pan_app"/>
</dbReference>
<keyword evidence="6 13" id="KW-0547">Nucleotide-binding</keyword>
<keyword evidence="10" id="KW-0325">Glycoprotein</keyword>
<dbReference type="FunFam" id="1.10.510.10:FF:000060">
    <property type="entry name" value="G-type lectin S-receptor-like serine/threonine-protein kinase"/>
    <property type="match status" value="1"/>
</dbReference>
<dbReference type="GO" id="GO:0004674">
    <property type="term" value="F:protein serine/threonine kinase activity"/>
    <property type="evidence" value="ECO:0007669"/>
    <property type="project" value="UniProtKB-KW"/>
</dbReference>
<organism evidence="18 19">
    <name type="scientific">Zingiber officinale</name>
    <name type="common">Ginger</name>
    <name type="synonym">Amomum zingiber</name>
    <dbReference type="NCBI Taxonomy" id="94328"/>
    <lineage>
        <taxon>Eukaryota</taxon>
        <taxon>Viridiplantae</taxon>
        <taxon>Streptophyta</taxon>
        <taxon>Embryophyta</taxon>
        <taxon>Tracheophyta</taxon>
        <taxon>Spermatophyta</taxon>
        <taxon>Magnoliopsida</taxon>
        <taxon>Liliopsida</taxon>
        <taxon>Zingiberales</taxon>
        <taxon>Zingiberaceae</taxon>
        <taxon>Zingiber</taxon>
    </lineage>
</organism>
<evidence type="ECO:0000256" key="7">
    <source>
        <dbReference type="ARBA" id="ARBA00022777"/>
    </source>
</evidence>
<dbReference type="FunFam" id="3.30.200.20:FF:000195">
    <property type="entry name" value="G-type lectin S-receptor-like serine/threonine-protein kinase"/>
    <property type="match status" value="1"/>
</dbReference>
<dbReference type="PROSITE" id="PS50927">
    <property type="entry name" value="BULB_LECTIN"/>
    <property type="match status" value="1"/>
</dbReference>
<dbReference type="SMART" id="SM00220">
    <property type="entry name" value="S_TKc"/>
    <property type="match status" value="1"/>
</dbReference>
<dbReference type="InterPro" id="IPR024171">
    <property type="entry name" value="SRK-like_kinase"/>
</dbReference>
<accession>A0A8J5H1X7</accession>
<keyword evidence="2" id="KW-0723">Serine/threonine-protein kinase</keyword>
<evidence type="ECO:0000256" key="4">
    <source>
        <dbReference type="ARBA" id="ARBA00022679"/>
    </source>
</evidence>
<evidence type="ECO:0000313" key="18">
    <source>
        <dbReference type="EMBL" id="KAG6516757.1"/>
    </source>
</evidence>
<evidence type="ECO:0000256" key="14">
    <source>
        <dbReference type="SAM" id="SignalP"/>
    </source>
</evidence>
<dbReference type="SUPFAM" id="SSF51110">
    <property type="entry name" value="alpha-D-mannose-specific plant lectins"/>
    <property type="match status" value="1"/>
</dbReference>
<dbReference type="CDD" id="cd00028">
    <property type="entry name" value="B_lectin"/>
    <property type="match status" value="1"/>
</dbReference>
<keyword evidence="19" id="KW-1185">Reference proteome</keyword>
<evidence type="ECO:0000259" key="16">
    <source>
        <dbReference type="PROSITE" id="PS50927"/>
    </source>
</evidence>
<feature type="domain" description="Bulb-type lectin" evidence="16">
    <location>
        <begin position="24"/>
        <end position="144"/>
    </location>
</feature>
<dbReference type="CDD" id="cd01098">
    <property type="entry name" value="PAN_AP_plant"/>
    <property type="match status" value="1"/>
</dbReference>
<evidence type="ECO:0000256" key="13">
    <source>
        <dbReference type="PROSITE-ProRule" id="PRU10141"/>
    </source>
</evidence>
<evidence type="ECO:0000256" key="8">
    <source>
        <dbReference type="ARBA" id="ARBA00022840"/>
    </source>
</evidence>
<proteinExistence type="predicted"/>
<dbReference type="InterPro" id="IPR011009">
    <property type="entry name" value="Kinase-like_dom_sf"/>
</dbReference>
<evidence type="ECO:0000313" key="19">
    <source>
        <dbReference type="Proteomes" id="UP000734854"/>
    </source>
</evidence>
<evidence type="ECO:0000256" key="5">
    <source>
        <dbReference type="ARBA" id="ARBA00022729"/>
    </source>
</evidence>
<evidence type="ECO:0000259" key="15">
    <source>
        <dbReference type="PROSITE" id="PS50011"/>
    </source>
</evidence>
<dbReference type="PANTHER" id="PTHR32444">
    <property type="entry name" value="BULB-TYPE LECTIN DOMAIN-CONTAINING PROTEIN"/>
    <property type="match status" value="1"/>
</dbReference>
<dbReference type="InterPro" id="IPR036426">
    <property type="entry name" value="Bulb-type_lectin_dom_sf"/>
</dbReference>
<feature type="signal peptide" evidence="14">
    <location>
        <begin position="1"/>
        <end position="23"/>
    </location>
</feature>
<evidence type="ECO:0000256" key="10">
    <source>
        <dbReference type="ARBA" id="ARBA00023180"/>
    </source>
</evidence>
<dbReference type="InterPro" id="IPR000719">
    <property type="entry name" value="Prot_kinase_dom"/>
</dbReference>
<dbReference type="PROSITE" id="PS50011">
    <property type="entry name" value="PROTEIN_KINASE_DOM"/>
    <property type="match status" value="1"/>
</dbReference>
<dbReference type="AlphaFoldDB" id="A0A8J5H1X7"/>
<keyword evidence="7" id="KW-0418">Kinase</keyword>
<dbReference type="PROSITE" id="PS00107">
    <property type="entry name" value="PROTEIN_KINASE_ATP"/>
    <property type="match status" value="1"/>
</dbReference>
<dbReference type="PROSITE" id="PS00108">
    <property type="entry name" value="PROTEIN_KINASE_ST"/>
    <property type="match status" value="1"/>
</dbReference>
<dbReference type="Gene3D" id="2.90.10.10">
    <property type="entry name" value="Bulb-type lectin domain"/>
    <property type="match status" value="1"/>
</dbReference>
<dbReference type="Pfam" id="PF08276">
    <property type="entry name" value="PAN_2"/>
    <property type="match status" value="1"/>
</dbReference>
<dbReference type="InterPro" id="IPR001245">
    <property type="entry name" value="Ser-Thr/Tyr_kinase_cat_dom"/>
</dbReference>
<evidence type="ECO:0000256" key="12">
    <source>
        <dbReference type="ARBA" id="ARBA00048679"/>
    </source>
</evidence>
<evidence type="ECO:0000256" key="3">
    <source>
        <dbReference type="ARBA" id="ARBA00022536"/>
    </source>
</evidence>
<evidence type="ECO:0000256" key="9">
    <source>
        <dbReference type="ARBA" id="ARBA00023157"/>
    </source>
</evidence>
<dbReference type="EMBL" id="JACMSC010000007">
    <property type="protein sequence ID" value="KAG6516757.1"/>
    <property type="molecule type" value="Genomic_DNA"/>
</dbReference>